<evidence type="ECO:0000313" key="2">
    <source>
        <dbReference type="EMBL" id="AAS19326.1"/>
    </source>
</evidence>
<feature type="compositionally biased region" description="Basic and acidic residues" evidence="1">
    <location>
        <begin position="1"/>
        <end position="27"/>
    </location>
</feature>
<accession>Q6SJ81</accession>
<feature type="compositionally biased region" description="Basic and acidic residues" evidence="1">
    <location>
        <begin position="70"/>
        <end position="106"/>
    </location>
</feature>
<reference evidence="2" key="1">
    <citation type="journal article" date="2004" name="Proc. Natl. Acad. Sci. U.S.A.">
        <title>SPANX gene family encoding cancer-testis specific antigens evolved rapidly under positive selection in hominids.</title>
        <authorList>
            <person name="Kouprina N."/>
            <person name="Solomon G."/>
            <person name="Otstot J."/>
            <person name="Larionov V."/>
        </authorList>
    </citation>
    <scope>NUCLEOTIDE SEQUENCE</scope>
</reference>
<feature type="compositionally biased region" description="Basic and acidic residues" evidence="1">
    <location>
        <begin position="38"/>
        <end position="58"/>
    </location>
</feature>
<sequence length="160" mass="18071">MDDKHPSTSGEKRKSPCDTNYDNEHTQETPQGNSAPQPERDSAPQPERDSAPQPERDSAPQPEGNSAPQPERDSAPQPERDSAPQPERDSAPQPERDSAPQPERDSAPQPVLKKIRIKVRYRNVKKIYSTQLENHRENAINPVQTYEEMMEVDVETPAKE</sequence>
<feature type="region of interest" description="Disordered" evidence="1">
    <location>
        <begin position="1"/>
        <end position="114"/>
    </location>
</feature>
<dbReference type="EMBL" id="AY457943">
    <property type="protein sequence ID" value="AAS19326.1"/>
    <property type="molecule type" value="Genomic_DNA"/>
</dbReference>
<protein>
    <submittedName>
        <fullName evidence="2">SPANX N member 3</fullName>
    </submittedName>
</protein>
<name>Q6SJ81_PONPY</name>
<dbReference type="AlphaFoldDB" id="Q6SJ81"/>
<organism evidence="2">
    <name type="scientific">Pongo pygmaeus</name>
    <name type="common">Bornean orangutan</name>
    <dbReference type="NCBI Taxonomy" id="9600"/>
    <lineage>
        <taxon>Eukaryota</taxon>
        <taxon>Metazoa</taxon>
        <taxon>Chordata</taxon>
        <taxon>Craniata</taxon>
        <taxon>Vertebrata</taxon>
        <taxon>Euteleostomi</taxon>
        <taxon>Mammalia</taxon>
        <taxon>Eutheria</taxon>
        <taxon>Euarchontoglires</taxon>
        <taxon>Primates</taxon>
        <taxon>Haplorrhini</taxon>
        <taxon>Catarrhini</taxon>
        <taxon>Hominidae</taxon>
        <taxon>Pongo</taxon>
    </lineage>
</organism>
<proteinExistence type="predicted"/>
<evidence type="ECO:0000256" key="1">
    <source>
        <dbReference type="SAM" id="MobiDB-lite"/>
    </source>
</evidence>